<feature type="non-terminal residue" evidence="1">
    <location>
        <position position="1"/>
    </location>
</feature>
<evidence type="ECO:0000313" key="2">
    <source>
        <dbReference type="Proteomes" id="UP001341281"/>
    </source>
</evidence>
<name>A0AAQ3TZU1_PASNO</name>
<proteinExistence type="predicted"/>
<dbReference type="Proteomes" id="UP001341281">
    <property type="component" value="Chromosome 06"/>
</dbReference>
<organism evidence="1 2">
    <name type="scientific">Paspalum notatum var. saurae</name>
    <dbReference type="NCBI Taxonomy" id="547442"/>
    <lineage>
        <taxon>Eukaryota</taxon>
        <taxon>Viridiplantae</taxon>
        <taxon>Streptophyta</taxon>
        <taxon>Embryophyta</taxon>
        <taxon>Tracheophyta</taxon>
        <taxon>Spermatophyta</taxon>
        <taxon>Magnoliopsida</taxon>
        <taxon>Liliopsida</taxon>
        <taxon>Poales</taxon>
        <taxon>Poaceae</taxon>
        <taxon>PACMAD clade</taxon>
        <taxon>Panicoideae</taxon>
        <taxon>Andropogonodae</taxon>
        <taxon>Paspaleae</taxon>
        <taxon>Paspalinae</taxon>
        <taxon>Paspalum</taxon>
    </lineage>
</organism>
<dbReference type="AlphaFoldDB" id="A0AAQ3TZU1"/>
<accession>A0AAQ3TZU1</accession>
<evidence type="ECO:0000313" key="1">
    <source>
        <dbReference type="EMBL" id="WVZ81564.1"/>
    </source>
</evidence>
<dbReference type="EMBL" id="CP144750">
    <property type="protein sequence ID" value="WVZ81564.1"/>
    <property type="molecule type" value="Genomic_DNA"/>
</dbReference>
<protein>
    <submittedName>
        <fullName evidence="1">Uncharacterized protein</fullName>
    </submittedName>
</protein>
<keyword evidence="2" id="KW-1185">Reference proteome</keyword>
<sequence>MAEKLDVRMLRKLSLSILPLCIRRAARQQLRGHLPWCGQKVSAGDGGDCGASGLKTVPSNARLRWWKFWAPRPGS</sequence>
<gene>
    <name evidence="1" type="ORF">U9M48_028920</name>
</gene>
<reference evidence="1 2" key="1">
    <citation type="submission" date="2024-02" db="EMBL/GenBank/DDBJ databases">
        <title>High-quality chromosome-scale genome assembly of Pensacola bahiagrass (Paspalum notatum Flugge var. saurae).</title>
        <authorList>
            <person name="Vega J.M."/>
            <person name="Podio M."/>
            <person name="Orjuela J."/>
            <person name="Siena L.A."/>
            <person name="Pessino S.C."/>
            <person name="Combes M.C."/>
            <person name="Mariac C."/>
            <person name="Albertini E."/>
            <person name="Pupilli F."/>
            <person name="Ortiz J.P.A."/>
            <person name="Leblanc O."/>
        </authorList>
    </citation>
    <scope>NUCLEOTIDE SEQUENCE [LARGE SCALE GENOMIC DNA]</scope>
    <source>
        <strain evidence="1">R1</strain>
        <tissue evidence="1">Leaf</tissue>
    </source>
</reference>